<evidence type="ECO:0000256" key="3">
    <source>
        <dbReference type="ARBA" id="ARBA00022705"/>
    </source>
</evidence>
<dbReference type="EMBL" id="PJQD01000033">
    <property type="protein sequence ID" value="POY73885.1"/>
    <property type="molecule type" value="Genomic_DNA"/>
</dbReference>
<feature type="domain" description="Origin recognition complex subunit 2 RecA-like" evidence="7">
    <location>
        <begin position="136"/>
        <end position="360"/>
    </location>
</feature>
<dbReference type="InterPro" id="IPR007220">
    <property type="entry name" value="ORC2"/>
</dbReference>
<sequence>MPPRKARGTTTTPKSSPTKPSAKARGKRKAPESGVASPSPARRRARLAAPSGGHSDDSDGDDAYRDDEGPTEQFVSASGGDAYMLYSTQTSKTTDALLSTVIDPAFTLASYATALRNYDAVSSRHVEQDRQARFDKATTRFPKWTLDLEQGFNVLVSGVGSKRRILNEYAERVRSRGDVVVVNGYDTAATVVDLVAALEDIVRSRGGGHAATATAQEQLRTSPRKQRSPKKPTATRANGAATAAGGAYASARPVSALESRVRRLCAALSSTTRPVYLVVHSLDGPALRLPKNISLLALLAAQPLVHLVASVDHVRSALLFPTALSTARPPYASTSSTVADEAALADLRLSFRAFTWIHYDCPTLVPYDTEVASLGTLSTLLPPSIFPALSDSLDPTAASLAQSATHVLASVTDRARRLFNLLGQEQVRVAESLPREVERGLRLLAASSSTTAAGQGTAAGGVGGQQDKAPVVAVSLASLKEKATDALIATHADQVDGFLSEFKDHGVVRASVIAPDKIRGVNEDDDDDEEEEEAGAAGGEWVWIPLAREALEEVLTELGIDE</sequence>
<feature type="region of interest" description="Disordered" evidence="6">
    <location>
        <begin position="1"/>
        <end position="76"/>
    </location>
</feature>
<evidence type="ECO:0000256" key="1">
    <source>
        <dbReference type="ARBA" id="ARBA00004123"/>
    </source>
</evidence>
<keyword evidence="4 5" id="KW-0539">Nucleus</keyword>
<evidence type="ECO:0000259" key="7">
    <source>
        <dbReference type="Pfam" id="PF04084"/>
    </source>
</evidence>
<evidence type="ECO:0000256" key="4">
    <source>
        <dbReference type="ARBA" id="ARBA00023242"/>
    </source>
</evidence>
<dbReference type="Pfam" id="PF24882">
    <property type="entry name" value="WHD_ORC2"/>
    <property type="match status" value="1"/>
</dbReference>
<feature type="compositionally biased region" description="Low complexity" evidence="6">
    <location>
        <begin position="9"/>
        <end position="21"/>
    </location>
</feature>
<comment type="function">
    <text evidence="5">Component of the origin recognition complex (ORC) that binds origins of replication. DNA-binding is ATP-dependent. ORC is required to assemble the pre-replication complex necessary to initiate DNA replication.</text>
</comment>
<dbReference type="GO" id="GO:0016746">
    <property type="term" value="F:acyltransferase activity"/>
    <property type="evidence" value="ECO:0007669"/>
    <property type="project" value="UniProtKB-KW"/>
</dbReference>
<feature type="compositionally biased region" description="Basic and acidic residues" evidence="6">
    <location>
        <begin position="54"/>
        <end position="68"/>
    </location>
</feature>
<evidence type="ECO:0000313" key="9">
    <source>
        <dbReference type="EMBL" id="POY73885.1"/>
    </source>
</evidence>
<dbReference type="GO" id="GO:0003688">
    <property type="term" value="F:DNA replication origin binding"/>
    <property type="evidence" value="ECO:0007669"/>
    <property type="project" value="UniProtKB-UniRule"/>
</dbReference>
<keyword evidence="3 5" id="KW-0235">DNA replication</keyword>
<dbReference type="InterPro" id="IPR056773">
    <property type="entry name" value="WHD_ORC2"/>
</dbReference>
<comment type="subunit">
    <text evidence="5">Component of the origin recognition complex (ORC).</text>
</comment>
<comment type="similarity">
    <text evidence="2 5">Belongs to the ORC2 family.</text>
</comment>
<dbReference type="GO" id="GO:0005664">
    <property type="term" value="C:nuclear origin of replication recognition complex"/>
    <property type="evidence" value="ECO:0007669"/>
    <property type="project" value="UniProtKB-UniRule"/>
</dbReference>
<feature type="region of interest" description="Disordered" evidence="6">
    <location>
        <begin position="519"/>
        <end position="539"/>
    </location>
</feature>
<evidence type="ECO:0000256" key="5">
    <source>
        <dbReference type="RuleBase" id="RU368084"/>
    </source>
</evidence>
<dbReference type="GO" id="GO:0006260">
    <property type="term" value="P:DNA replication"/>
    <property type="evidence" value="ECO:0007669"/>
    <property type="project" value="UniProtKB-UniRule"/>
</dbReference>
<feature type="domain" description="Origin recognition complex subunit 2 winged-helix" evidence="8">
    <location>
        <begin position="469"/>
        <end position="549"/>
    </location>
</feature>
<comment type="subcellular location">
    <subcellularLocation>
        <location evidence="1 5">Nucleus</location>
    </subcellularLocation>
</comment>
<dbReference type="OrthoDB" id="346673at2759"/>
<keyword evidence="9" id="KW-0808">Transferase</keyword>
<comment type="caution">
    <text evidence="9">The sequence shown here is derived from an EMBL/GenBank/DDBJ whole genome shotgun (WGS) entry which is preliminary data.</text>
</comment>
<dbReference type="InterPro" id="IPR056772">
    <property type="entry name" value="RecA-like_ORC2"/>
</dbReference>
<dbReference type="PANTHER" id="PTHR14052:SF0">
    <property type="entry name" value="ORIGIN RECOGNITION COMPLEX SUBUNIT 2"/>
    <property type="match status" value="1"/>
</dbReference>
<keyword evidence="9" id="KW-0012">Acyltransferase</keyword>
<dbReference type="AlphaFoldDB" id="A0A2S5BAS8"/>
<feature type="compositionally biased region" description="Acidic residues" evidence="6">
    <location>
        <begin position="523"/>
        <end position="534"/>
    </location>
</feature>
<organism evidence="9 10">
    <name type="scientific">Rhodotorula taiwanensis</name>
    <dbReference type="NCBI Taxonomy" id="741276"/>
    <lineage>
        <taxon>Eukaryota</taxon>
        <taxon>Fungi</taxon>
        <taxon>Dikarya</taxon>
        <taxon>Basidiomycota</taxon>
        <taxon>Pucciniomycotina</taxon>
        <taxon>Microbotryomycetes</taxon>
        <taxon>Sporidiobolales</taxon>
        <taxon>Sporidiobolaceae</taxon>
        <taxon>Rhodotorula</taxon>
    </lineage>
</organism>
<evidence type="ECO:0000256" key="6">
    <source>
        <dbReference type="SAM" id="MobiDB-lite"/>
    </source>
</evidence>
<keyword evidence="10" id="KW-1185">Reference proteome</keyword>
<evidence type="ECO:0000259" key="8">
    <source>
        <dbReference type="Pfam" id="PF24882"/>
    </source>
</evidence>
<proteinExistence type="inferred from homology"/>
<dbReference type="PANTHER" id="PTHR14052">
    <property type="entry name" value="ORIGIN RECOGNITION COMPLEX SUBUNIT 2"/>
    <property type="match status" value="1"/>
</dbReference>
<accession>A0A2S5BAS8</accession>
<feature type="region of interest" description="Disordered" evidence="6">
    <location>
        <begin position="207"/>
        <end position="241"/>
    </location>
</feature>
<evidence type="ECO:0000313" key="10">
    <source>
        <dbReference type="Proteomes" id="UP000237144"/>
    </source>
</evidence>
<evidence type="ECO:0000256" key="2">
    <source>
        <dbReference type="ARBA" id="ARBA00007421"/>
    </source>
</evidence>
<reference evidence="9 10" key="1">
    <citation type="journal article" date="2018" name="Front. Microbiol.">
        <title>Prospects for Fungal Bioremediation of Acidic Radioactive Waste Sites: Characterization and Genome Sequence of Rhodotorula taiwanensis MD1149.</title>
        <authorList>
            <person name="Tkavc R."/>
            <person name="Matrosova V.Y."/>
            <person name="Grichenko O.E."/>
            <person name="Gostincar C."/>
            <person name="Volpe R.P."/>
            <person name="Klimenkova P."/>
            <person name="Gaidamakova E.K."/>
            <person name="Zhou C.E."/>
            <person name="Stewart B.J."/>
            <person name="Lyman M.G."/>
            <person name="Malfatti S.A."/>
            <person name="Rubinfeld B."/>
            <person name="Courtot M."/>
            <person name="Singh J."/>
            <person name="Dalgard C.L."/>
            <person name="Hamilton T."/>
            <person name="Frey K.G."/>
            <person name="Gunde-Cimerman N."/>
            <person name="Dugan L."/>
            <person name="Daly M.J."/>
        </authorList>
    </citation>
    <scope>NUCLEOTIDE SEQUENCE [LARGE SCALE GENOMIC DNA]</scope>
    <source>
        <strain evidence="9 10">MD1149</strain>
    </source>
</reference>
<dbReference type="Proteomes" id="UP000237144">
    <property type="component" value="Unassembled WGS sequence"/>
</dbReference>
<gene>
    <name evidence="9" type="ORF">BMF94_3055</name>
</gene>
<protein>
    <recommendedName>
        <fullName evidence="5">Origin recognition complex subunit 2</fullName>
    </recommendedName>
</protein>
<dbReference type="Pfam" id="PF04084">
    <property type="entry name" value="RecA-like_ORC2"/>
    <property type="match status" value="1"/>
</dbReference>
<name>A0A2S5BAS8_9BASI</name>
<dbReference type="STRING" id="741276.A0A2S5BAS8"/>